<evidence type="ECO:0000313" key="3">
    <source>
        <dbReference type="EMBL" id="RSL15352.1"/>
    </source>
</evidence>
<reference evidence="3 4" key="1">
    <citation type="submission" date="2018-12" db="EMBL/GenBank/DDBJ databases">
        <title>Sequencing of bacterial isolates from soil warming experiment in Harvard Forest, Massachusetts, USA.</title>
        <authorList>
            <person name="Deangelis K."/>
        </authorList>
    </citation>
    <scope>NUCLEOTIDE SEQUENCE [LARGE SCALE GENOMIC DNA]</scope>
    <source>
        <strain evidence="3 4">EB153</strain>
    </source>
</reference>
<feature type="transmembrane region" description="Helical" evidence="1">
    <location>
        <begin position="20"/>
        <end position="39"/>
    </location>
</feature>
<keyword evidence="4" id="KW-1185">Reference proteome</keyword>
<organism evidence="3 4">
    <name type="scientific">Edaphobacter aggregans</name>
    <dbReference type="NCBI Taxonomy" id="570835"/>
    <lineage>
        <taxon>Bacteria</taxon>
        <taxon>Pseudomonadati</taxon>
        <taxon>Acidobacteriota</taxon>
        <taxon>Terriglobia</taxon>
        <taxon>Terriglobales</taxon>
        <taxon>Acidobacteriaceae</taxon>
        <taxon>Edaphobacter</taxon>
    </lineage>
</organism>
<dbReference type="RefSeq" id="WP_125484103.1">
    <property type="nucleotide sequence ID" value="NZ_RSDW01000001.1"/>
</dbReference>
<dbReference type="OrthoDB" id="9782395at2"/>
<dbReference type="Proteomes" id="UP000269669">
    <property type="component" value="Unassembled WGS sequence"/>
</dbReference>
<evidence type="ECO:0000259" key="2">
    <source>
        <dbReference type="Pfam" id="PF02698"/>
    </source>
</evidence>
<keyword evidence="1" id="KW-1133">Transmembrane helix</keyword>
<dbReference type="CDD" id="cd06259">
    <property type="entry name" value="YdcF-like"/>
    <property type="match status" value="1"/>
</dbReference>
<dbReference type="InterPro" id="IPR051599">
    <property type="entry name" value="Cell_Envelope_Assoc"/>
</dbReference>
<keyword evidence="1" id="KW-0472">Membrane</keyword>
<dbReference type="EMBL" id="RSDW01000001">
    <property type="protein sequence ID" value="RSL15352.1"/>
    <property type="molecule type" value="Genomic_DNA"/>
</dbReference>
<comment type="caution">
    <text evidence="3">The sequence shown here is derived from an EMBL/GenBank/DDBJ whole genome shotgun (WGS) entry which is preliminary data.</text>
</comment>
<dbReference type="InterPro" id="IPR014729">
    <property type="entry name" value="Rossmann-like_a/b/a_fold"/>
</dbReference>
<dbReference type="PANTHER" id="PTHR30336:SF20">
    <property type="entry name" value="DUF218 DOMAIN-CONTAINING PROTEIN"/>
    <property type="match status" value="1"/>
</dbReference>
<dbReference type="Pfam" id="PF02698">
    <property type="entry name" value="DUF218"/>
    <property type="match status" value="1"/>
</dbReference>
<accession>A0A428MES5</accession>
<gene>
    <name evidence="3" type="ORF">EDE15_0838</name>
</gene>
<feature type="domain" description="DUF218" evidence="2">
    <location>
        <begin position="55"/>
        <end position="200"/>
    </location>
</feature>
<dbReference type="PANTHER" id="PTHR30336">
    <property type="entry name" value="INNER MEMBRANE PROTEIN, PROBABLE PERMEASE"/>
    <property type="match status" value="1"/>
</dbReference>
<keyword evidence="1" id="KW-0812">Transmembrane</keyword>
<proteinExistence type="predicted"/>
<evidence type="ECO:0000256" key="1">
    <source>
        <dbReference type="SAM" id="Phobius"/>
    </source>
</evidence>
<dbReference type="InterPro" id="IPR003848">
    <property type="entry name" value="DUF218"/>
</dbReference>
<protein>
    <submittedName>
        <fullName evidence="3">Uncharacterized SAM-binding protein YcdF (DUF218 family)</fullName>
    </submittedName>
</protein>
<dbReference type="GO" id="GO:0005886">
    <property type="term" value="C:plasma membrane"/>
    <property type="evidence" value="ECO:0007669"/>
    <property type="project" value="TreeGrafter"/>
</dbReference>
<dbReference type="Gene3D" id="3.40.50.620">
    <property type="entry name" value="HUPs"/>
    <property type="match status" value="1"/>
</dbReference>
<dbReference type="AlphaFoldDB" id="A0A428MES5"/>
<sequence length="219" mass="24482">MIASASNLRRNRPSTAGTLLRWLLGLFLLGTLAWFIYVYRQIDDVANRDEAQQADAIAVFGAAEYSGRPSPTLHFRLDHAVDLYRKQIAPLIITLGGGSDKDSGNTEGGVGRDFLLANGIPFGNIIVETRSLNTEQQVHRLAAIAHENNLRHIVVVSDGTHLFRIREISRDAGLDVYTSPRATIGHISNYDLFSRHLHEIVSYTFWRLGINFSWLRSLA</sequence>
<name>A0A428MES5_9BACT</name>
<evidence type="ECO:0000313" key="4">
    <source>
        <dbReference type="Proteomes" id="UP000269669"/>
    </source>
</evidence>